<gene>
    <name evidence="1" type="ORF">ST398NM02_1377</name>
</gene>
<evidence type="ECO:0000313" key="2">
    <source>
        <dbReference type="Proteomes" id="UP000003093"/>
    </source>
</evidence>
<name>A0ABC9Q017_STAA5</name>
<accession>A0ABC9Q017</accession>
<organism evidence="1 2">
    <name type="scientific">Staphylococcus aureus subsp. aureus DR10</name>
    <dbReference type="NCBI Taxonomy" id="1155079"/>
    <lineage>
        <taxon>Bacteria</taxon>
        <taxon>Bacillati</taxon>
        <taxon>Bacillota</taxon>
        <taxon>Bacilli</taxon>
        <taxon>Bacillales</taxon>
        <taxon>Staphylococcaceae</taxon>
        <taxon>Staphylococcus</taxon>
    </lineage>
</organism>
<dbReference type="Proteomes" id="UP000003093">
    <property type="component" value="Unassembled WGS sequence"/>
</dbReference>
<evidence type="ECO:0000313" key="1">
    <source>
        <dbReference type="EMBL" id="EIA14174.1"/>
    </source>
</evidence>
<protein>
    <submittedName>
        <fullName evidence="1">Hydrolase (HAD superfamily)</fullName>
    </submittedName>
</protein>
<sequence length="256" mass="29167">MMKFVFDIDGTLCFNGKSIDPSIIDSLLQLQHAGHELIFASARPIRDLLPVLPEVFHQHTLIGANGAMISQQSKISVIKPIQAYTYHHILRIIQKYELDYIIDDDWNYAAKLDAENAIFERLDPHKLASCINVANIDTPIKIILLNIDPAQITTILDELNKYHQELEMIHHSNEYNIDITAQNINKYTALQYIFDADVKYIAFGNDHNDIVMLQHASSGYIIGPSEAYTHAILKLDKIKHIDNNTQAICKVLKSYK</sequence>
<dbReference type="PANTHER" id="PTHR10000:SF53">
    <property type="entry name" value="5-AMINO-6-(5-PHOSPHO-D-RIBITYLAMINO)URACIL PHOSPHATASE YBJI-RELATED"/>
    <property type="match status" value="1"/>
</dbReference>
<dbReference type="InterPro" id="IPR006379">
    <property type="entry name" value="HAD-SF_hydro_IIB"/>
</dbReference>
<reference evidence="1 2" key="1">
    <citation type="journal article" date="2012" name="MBio">
        <title>Identification of a highly transmissible animal-independent Staphylococcus aureus ST398 clone with distinct genomic and cell adhesion properties.</title>
        <authorList>
            <person name="Uhlemann A.C."/>
            <person name="Porcella S.F."/>
            <person name="Trivedi S."/>
            <person name="Sullivan S.B."/>
            <person name="Hafer C."/>
            <person name="Kennedy A.D."/>
            <person name="Barbian K.D."/>
            <person name="McCarthy A.J."/>
            <person name="Street C."/>
            <person name="Hirschberg D.L."/>
            <person name="Lipkin W.I."/>
            <person name="Lindsay J.A."/>
            <person name="DeLeo F.R."/>
            <person name="Lowy F.D."/>
        </authorList>
    </citation>
    <scope>NUCLEOTIDE SEQUENCE [LARGE SCALE GENOMIC DNA]</scope>
    <source>
        <strain evidence="1 2">DR10</strain>
    </source>
</reference>
<dbReference type="InterPro" id="IPR023214">
    <property type="entry name" value="HAD_sf"/>
</dbReference>
<dbReference type="NCBIfam" id="TIGR00099">
    <property type="entry name" value="Cof-subfamily"/>
    <property type="match status" value="1"/>
</dbReference>
<dbReference type="NCBIfam" id="TIGR01484">
    <property type="entry name" value="HAD-SF-IIB"/>
    <property type="match status" value="1"/>
</dbReference>
<dbReference type="InterPro" id="IPR036412">
    <property type="entry name" value="HAD-like_sf"/>
</dbReference>
<dbReference type="GO" id="GO:0016791">
    <property type="term" value="F:phosphatase activity"/>
    <property type="evidence" value="ECO:0007669"/>
    <property type="project" value="UniProtKB-ARBA"/>
</dbReference>
<dbReference type="Pfam" id="PF08282">
    <property type="entry name" value="Hydrolase_3"/>
    <property type="match status" value="1"/>
</dbReference>
<proteinExistence type="predicted"/>
<dbReference type="PANTHER" id="PTHR10000">
    <property type="entry name" value="PHOSPHOSERINE PHOSPHATASE"/>
    <property type="match status" value="1"/>
</dbReference>
<dbReference type="Gene3D" id="3.40.50.1000">
    <property type="entry name" value="HAD superfamily/HAD-like"/>
    <property type="match status" value="1"/>
</dbReference>
<dbReference type="AlphaFoldDB" id="A0ABC9Q017"/>
<comment type="caution">
    <text evidence="1">The sequence shown here is derived from an EMBL/GenBank/DDBJ whole genome shotgun (WGS) entry which is preliminary data.</text>
</comment>
<keyword evidence="1" id="KW-0378">Hydrolase</keyword>
<dbReference type="InterPro" id="IPR000150">
    <property type="entry name" value="Cof"/>
</dbReference>
<dbReference type="EMBL" id="AIDT01000007">
    <property type="protein sequence ID" value="EIA14174.1"/>
    <property type="molecule type" value="Genomic_DNA"/>
</dbReference>
<dbReference type="Gene3D" id="3.30.1240.10">
    <property type="match status" value="1"/>
</dbReference>
<dbReference type="SUPFAM" id="SSF56784">
    <property type="entry name" value="HAD-like"/>
    <property type="match status" value="1"/>
</dbReference>